<feature type="domain" description="YEATS" evidence="4">
    <location>
        <begin position="181"/>
        <end position="350"/>
    </location>
</feature>
<dbReference type="EMBL" id="KZ303492">
    <property type="protein sequence ID" value="PIA17795.1"/>
    <property type="molecule type" value="Genomic_DNA"/>
</dbReference>
<dbReference type="InterPro" id="IPR055129">
    <property type="entry name" value="YEATS_dom"/>
</dbReference>
<evidence type="ECO:0000313" key="5">
    <source>
        <dbReference type="EMBL" id="PIA17795.1"/>
    </source>
</evidence>
<name>A0A2G5BFK7_COERN</name>
<evidence type="ECO:0000259" key="4">
    <source>
        <dbReference type="PROSITE" id="PS51037"/>
    </source>
</evidence>
<evidence type="ECO:0000256" key="2">
    <source>
        <dbReference type="PROSITE-ProRule" id="PRU00376"/>
    </source>
</evidence>
<evidence type="ECO:0000256" key="1">
    <source>
        <dbReference type="ARBA" id="ARBA00023242"/>
    </source>
</evidence>
<protein>
    <recommendedName>
        <fullName evidence="4">YEATS domain-containing protein</fullName>
    </recommendedName>
</protein>
<evidence type="ECO:0000256" key="3">
    <source>
        <dbReference type="SAM" id="MobiDB-lite"/>
    </source>
</evidence>
<dbReference type="AlphaFoldDB" id="A0A2G5BFK7"/>
<accession>A0A2G5BFK7</accession>
<dbReference type="Gene3D" id="2.60.40.1970">
    <property type="entry name" value="YEATS domain"/>
    <property type="match status" value="1"/>
</dbReference>
<keyword evidence="6" id="KW-1185">Reference proteome</keyword>
<comment type="subcellular location">
    <subcellularLocation>
        <location evidence="2">Nucleus</location>
    </subcellularLocation>
</comment>
<feature type="region of interest" description="Disordered" evidence="3">
    <location>
        <begin position="158"/>
        <end position="177"/>
    </location>
</feature>
<keyword evidence="1 2" id="KW-0539">Nucleus</keyword>
<dbReference type="GO" id="GO:0000785">
    <property type="term" value="C:chromatin"/>
    <property type="evidence" value="ECO:0007669"/>
    <property type="project" value="UniProtKB-ARBA"/>
</dbReference>
<gene>
    <name evidence="5" type="ORF">COEREDRAFT_85694</name>
</gene>
<evidence type="ECO:0000313" key="6">
    <source>
        <dbReference type="Proteomes" id="UP000242474"/>
    </source>
</evidence>
<dbReference type="Proteomes" id="UP000242474">
    <property type="component" value="Unassembled WGS sequence"/>
</dbReference>
<dbReference type="Pfam" id="PF03366">
    <property type="entry name" value="YEATS"/>
    <property type="match status" value="1"/>
</dbReference>
<dbReference type="PANTHER" id="PTHR23195">
    <property type="entry name" value="YEATS DOMAIN"/>
    <property type="match status" value="1"/>
</dbReference>
<dbReference type="InterPro" id="IPR038704">
    <property type="entry name" value="YEAST_sf"/>
</dbReference>
<dbReference type="GO" id="GO:0006355">
    <property type="term" value="P:regulation of DNA-templated transcription"/>
    <property type="evidence" value="ECO:0007669"/>
    <property type="project" value="InterPro"/>
</dbReference>
<sequence length="907" mass="99654">MECVVREQLDLELYLKQNEISTIASRLCHCEALLDVLESAVQAQTPMSALLAADGFKSHLRSLHEASIGSCDSAQYCEGSVRGRPKRAAAVAPMAYAADHHSAAFESSDEDEEEVSGQLDHSRVYFKGTPRVEALSRTLNSEQLDCVTDALDFISSRNASVPESSSTDSESESWPGAVAATSNRYSATKTCCLPRRCQRVLSATRVFMPPENERCTHRWTVYIRGITSETSPDEYIRKVRVFLHPSYRPDDIVDLASSNLELTRWGWGEFPVRIQVFFRDRRNKPVDLIHMLRLDNHRSGAEVVGSETPVDFELDRRGLVSEAEPAVHAGPRQLERPPTNSLLRQLFQALCSLNPLVLEDAIPQGFQVPACRELILDMVSPAVVNKWTWGVAVSTDVWHENWPIGKRLAAENSRNRVLLKLIYTALEGLSDLERREIESNSSSATVLAENAVRALFRCTNLGSVAAVAATADSVVDFVHRSDAATCRETVEMLLFWASEHKETRVLRPDRERGPHQKQYAWSLKHWLRANGFVPQPILSADDLRSCILTQVPLYDGLSADHMPAHHANSTRTPSSAPEAAADFGDARAGCKSHPERIPRLFCNACGVSLPHAAFHTESGQDGDVDTSHASQGRPAYCCRECEGTGKVKHFTATRVSEALDALPYGWDQPETECNTDALLSIDDDNVNNNDKDAMLVRSGGVSKQTRAQIERIAASICAHSPFQLPVKATITDGCEIETGYGCAVHSDASAMDLEDSDARANLSSSVDDGAIDWIWNTVHPLELNCATASRLSIIDTTTAEAVSSNKTASDLLRLPNGSDEAFGEALSQHLPVGRLLLDAAKMFLHDLVIASDKVMREHRSARAAKERQESSADADVLMLTPLHVLAAVRQNPQAFDVCSNAYLAGNN</sequence>
<organism evidence="5 6">
    <name type="scientific">Coemansia reversa (strain ATCC 12441 / NRRL 1564)</name>
    <dbReference type="NCBI Taxonomy" id="763665"/>
    <lineage>
        <taxon>Eukaryota</taxon>
        <taxon>Fungi</taxon>
        <taxon>Fungi incertae sedis</taxon>
        <taxon>Zoopagomycota</taxon>
        <taxon>Kickxellomycotina</taxon>
        <taxon>Kickxellomycetes</taxon>
        <taxon>Kickxellales</taxon>
        <taxon>Kickxellaceae</taxon>
        <taxon>Coemansia</taxon>
    </lineage>
</organism>
<dbReference type="InterPro" id="IPR005033">
    <property type="entry name" value="YEATS"/>
</dbReference>
<dbReference type="CDD" id="cd16907">
    <property type="entry name" value="YEATS_YEATS2_like"/>
    <property type="match status" value="1"/>
</dbReference>
<dbReference type="PROSITE" id="PS51037">
    <property type="entry name" value="YEATS"/>
    <property type="match status" value="1"/>
</dbReference>
<proteinExistence type="predicted"/>
<dbReference type="GO" id="GO:0005634">
    <property type="term" value="C:nucleus"/>
    <property type="evidence" value="ECO:0007669"/>
    <property type="project" value="UniProtKB-SubCell"/>
</dbReference>
<dbReference type="STRING" id="763665.A0A2G5BFK7"/>
<dbReference type="OrthoDB" id="1741717at2759"/>
<reference evidence="5 6" key="1">
    <citation type="journal article" date="2015" name="Genome Biol. Evol.">
        <title>Phylogenomic analyses indicate that early fungi evolved digesting cell walls of algal ancestors of land plants.</title>
        <authorList>
            <person name="Chang Y."/>
            <person name="Wang S."/>
            <person name="Sekimoto S."/>
            <person name="Aerts A.L."/>
            <person name="Choi C."/>
            <person name="Clum A."/>
            <person name="LaButti K.M."/>
            <person name="Lindquist E.A."/>
            <person name="Yee Ngan C."/>
            <person name="Ohm R.A."/>
            <person name="Salamov A.A."/>
            <person name="Grigoriev I.V."/>
            <person name="Spatafora J.W."/>
            <person name="Berbee M.L."/>
        </authorList>
    </citation>
    <scope>NUCLEOTIDE SEQUENCE [LARGE SCALE GENOMIC DNA]</scope>
    <source>
        <strain evidence="5 6">NRRL 1564</strain>
    </source>
</reference>